<dbReference type="PROSITE" id="PS51257">
    <property type="entry name" value="PROKAR_LIPOPROTEIN"/>
    <property type="match status" value="1"/>
</dbReference>
<keyword evidence="3" id="KW-1185">Reference proteome</keyword>
<dbReference type="Pfam" id="PF12100">
    <property type="entry name" value="DUF3576"/>
    <property type="match status" value="1"/>
</dbReference>
<name>A0AAE9XP48_9PROT</name>
<proteinExistence type="predicted"/>
<dbReference type="KEGG" id="gso:PH603_02475"/>
<evidence type="ECO:0000313" key="3">
    <source>
        <dbReference type="Proteomes" id="UP001217500"/>
    </source>
</evidence>
<evidence type="ECO:0000313" key="2">
    <source>
        <dbReference type="EMBL" id="WCL54623.1"/>
    </source>
</evidence>
<organism evidence="2 3">
    <name type="scientific">Gimibacter soli</name>
    <dbReference type="NCBI Taxonomy" id="3024400"/>
    <lineage>
        <taxon>Bacteria</taxon>
        <taxon>Pseudomonadati</taxon>
        <taxon>Pseudomonadota</taxon>
        <taxon>Alphaproteobacteria</taxon>
        <taxon>Kordiimonadales</taxon>
        <taxon>Temperatibacteraceae</taxon>
        <taxon>Gimibacter</taxon>
    </lineage>
</organism>
<keyword evidence="1" id="KW-0732">Signal</keyword>
<accession>A0AAE9XP48</accession>
<gene>
    <name evidence="2" type="ORF">PH603_02475</name>
</gene>
<dbReference type="Proteomes" id="UP001217500">
    <property type="component" value="Chromosome"/>
</dbReference>
<dbReference type="AlphaFoldDB" id="A0AAE9XP48"/>
<feature type="chain" id="PRO_5042155248" evidence="1">
    <location>
        <begin position="19"/>
        <end position="145"/>
    </location>
</feature>
<evidence type="ECO:0000256" key="1">
    <source>
        <dbReference type="SAM" id="SignalP"/>
    </source>
</evidence>
<sequence length="145" mass="15508">MIRLVRFGMVAVASMMLAACGIFGGGDEVDAQKIEARTTALGVNGYLWQATLETLSFMPIEKADPAAAVILTGWQTDPATPSERVKVMVRFLSEDLRSDGIKVSVVREADQGGNWVAVPVQASTALTIEESILAKARTLKVGTVR</sequence>
<reference evidence="2" key="1">
    <citation type="submission" date="2023-01" db="EMBL/GenBank/DDBJ databases">
        <title>The genome sequence of Kordiimonadaceae bacterium 6D33.</title>
        <authorList>
            <person name="Liu Y."/>
        </authorList>
    </citation>
    <scope>NUCLEOTIDE SEQUENCE</scope>
    <source>
        <strain evidence="2">6D33</strain>
    </source>
</reference>
<dbReference type="RefSeq" id="WP_289504342.1">
    <property type="nucleotide sequence ID" value="NZ_CP116805.1"/>
</dbReference>
<protein>
    <submittedName>
        <fullName evidence="2">DUF3576 domain-containing protein</fullName>
    </submittedName>
</protein>
<dbReference type="EMBL" id="CP116805">
    <property type="protein sequence ID" value="WCL54623.1"/>
    <property type="molecule type" value="Genomic_DNA"/>
</dbReference>
<dbReference type="InterPro" id="IPR021959">
    <property type="entry name" value="DUF3576"/>
</dbReference>
<feature type="signal peptide" evidence="1">
    <location>
        <begin position="1"/>
        <end position="18"/>
    </location>
</feature>